<proteinExistence type="inferred from homology"/>
<organism evidence="11 12">
    <name type="scientific">Providencia stuartii</name>
    <dbReference type="NCBI Taxonomy" id="588"/>
    <lineage>
        <taxon>Bacteria</taxon>
        <taxon>Pseudomonadati</taxon>
        <taxon>Pseudomonadota</taxon>
        <taxon>Gammaproteobacteria</taxon>
        <taxon>Enterobacterales</taxon>
        <taxon>Morganellaceae</taxon>
        <taxon>Providencia</taxon>
    </lineage>
</organism>
<feature type="domain" description="Peptidase M4 C-terminal" evidence="10">
    <location>
        <begin position="212"/>
        <end position="383"/>
    </location>
</feature>
<dbReference type="GO" id="GO:0046872">
    <property type="term" value="F:metal ion binding"/>
    <property type="evidence" value="ECO:0007669"/>
    <property type="project" value="UniProtKB-UniRule"/>
</dbReference>
<dbReference type="InterPro" id="IPR023612">
    <property type="entry name" value="Peptidase_M4"/>
</dbReference>
<comment type="similarity">
    <text evidence="1 8">Belongs to the peptidase M4 family.</text>
</comment>
<sequence length="386" mass="43569">MSHILGRSYLPPYLVAQMYQDSPSPSKKSTLLHVNELMSKAYSLEDKELLRSLFTNVASPGNRYERIIRDAQQNEESSWHAHSNLPICSRSDLSLDNSAPNPYVLHMPHEDFSIIMKEGDINAPSTAARTVYDSVGKVRSFYKEKLGIDKLFGCDSQINAVIHYGEDYANAFWNSQAIFFGDGDQVYMGAFYNDIDIIGHELSHAFVTFTTDFDYWFQSGALNESVADVIGIMVKQYAQNERANESNWLLGENLFLDKYHAPALRSMKEPGTGYNIPISGGKYMKDMQVGHMQDYMHLSAYQDNGGVHINSGIPNKAFYLLATALGGYSWEVAGQIWVQTMYDSTLRSNATFKEFAKATINTANQKFDHRVANITRKSWEDVGLFV</sequence>
<evidence type="ECO:0000256" key="5">
    <source>
        <dbReference type="ARBA" id="ARBA00022833"/>
    </source>
</evidence>
<dbReference type="Gene3D" id="1.10.390.10">
    <property type="entry name" value="Neutral Protease Domain 2"/>
    <property type="match status" value="1"/>
</dbReference>
<dbReference type="EMBL" id="LVIE01000234">
    <property type="protein sequence ID" value="OHT22453.1"/>
    <property type="molecule type" value="Genomic_DNA"/>
</dbReference>
<evidence type="ECO:0000259" key="9">
    <source>
        <dbReference type="Pfam" id="PF01447"/>
    </source>
</evidence>
<dbReference type="Pfam" id="PF02868">
    <property type="entry name" value="Peptidase_M4_C"/>
    <property type="match status" value="1"/>
</dbReference>
<evidence type="ECO:0000313" key="12">
    <source>
        <dbReference type="Proteomes" id="UP000179588"/>
    </source>
</evidence>
<dbReference type="GO" id="GO:0006508">
    <property type="term" value="P:proteolysis"/>
    <property type="evidence" value="ECO:0007669"/>
    <property type="project" value="UniProtKB-KW"/>
</dbReference>
<evidence type="ECO:0000313" key="11">
    <source>
        <dbReference type="EMBL" id="OHT22453.1"/>
    </source>
</evidence>
<reference evidence="11 12" key="1">
    <citation type="submission" date="2016-03" db="EMBL/GenBank/DDBJ databases">
        <title>Genome sequence of Providencia stuartii strain, isolated from the salivary glands of larval Lucilia sericata.</title>
        <authorList>
            <person name="Yuan Y."/>
            <person name="Zhang Y."/>
            <person name="Fu S."/>
            <person name="Crippen T.L."/>
            <person name="Visi D."/>
            <person name="Benbow M.E."/>
            <person name="Allen M."/>
            <person name="Tomberlin J.K."/>
            <person name="Sze S.-H."/>
            <person name="Tarone A.M."/>
        </authorList>
    </citation>
    <scope>NUCLEOTIDE SEQUENCE [LARGE SCALE GENOMIC DNA]</scope>
    <source>
        <strain evidence="11 12">Crippen</strain>
    </source>
</reference>
<dbReference type="InterPro" id="IPR001570">
    <property type="entry name" value="Peptidase_M4_C_domain"/>
</dbReference>
<feature type="active site" evidence="7">
    <location>
        <position position="201"/>
    </location>
</feature>
<keyword evidence="12" id="KW-1185">Reference proteome</keyword>
<accession>A0A1S1HMG6</accession>
<comment type="caution">
    <text evidence="11">The sequence shown here is derived from an EMBL/GenBank/DDBJ whole genome shotgun (WGS) entry which is preliminary data.</text>
</comment>
<dbReference type="EC" id="3.4.24.-" evidence="8"/>
<keyword evidence="3" id="KW-0479">Metal-binding</keyword>
<dbReference type="GO" id="GO:0004222">
    <property type="term" value="F:metalloendopeptidase activity"/>
    <property type="evidence" value="ECO:0007669"/>
    <property type="project" value="UniProtKB-UniRule"/>
</dbReference>
<keyword evidence="8" id="KW-0964">Secreted</keyword>
<dbReference type="AlphaFoldDB" id="A0A1S1HMG6"/>
<dbReference type="PRINTS" id="PR00730">
    <property type="entry name" value="THERMOLYSIN"/>
</dbReference>
<feature type="active site" description="Proton donor" evidence="7">
    <location>
        <position position="308"/>
    </location>
</feature>
<keyword evidence="6 8" id="KW-0482">Metalloprotease</keyword>
<keyword evidence="5 8" id="KW-0862">Zinc</keyword>
<evidence type="ECO:0000256" key="1">
    <source>
        <dbReference type="ARBA" id="ARBA00009388"/>
    </source>
</evidence>
<dbReference type="GO" id="GO:0005576">
    <property type="term" value="C:extracellular region"/>
    <property type="evidence" value="ECO:0007669"/>
    <property type="project" value="UniProtKB-SubCell"/>
</dbReference>
<dbReference type="SUPFAM" id="SSF55486">
    <property type="entry name" value="Metalloproteases ('zincins'), catalytic domain"/>
    <property type="match status" value="1"/>
</dbReference>
<comment type="subcellular location">
    <subcellularLocation>
        <location evidence="8">Secreted</location>
    </subcellularLocation>
</comment>
<evidence type="ECO:0000256" key="2">
    <source>
        <dbReference type="ARBA" id="ARBA00022670"/>
    </source>
</evidence>
<dbReference type="Proteomes" id="UP000179588">
    <property type="component" value="Unassembled WGS sequence"/>
</dbReference>
<dbReference type="OrthoDB" id="5378341at2"/>
<evidence type="ECO:0000256" key="8">
    <source>
        <dbReference type="RuleBase" id="RU366073"/>
    </source>
</evidence>
<dbReference type="InterPro" id="IPR052759">
    <property type="entry name" value="Metalloprotease_M4"/>
</dbReference>
<comment type="cofactor">
    <cofactor evidence="8">
        <name>Zn(2+)</name>
        <dbReference type="ChEBI" id="CHEBI:29105"/>
    </cofactor>
</comment>
<evidence type="ECO:0000256" key="6">
    <source>
        <dbReference type="ARBA" id="ARBA00023049"/>
    </source>
</evidence>
<dbReference type="InterPro" id="IPR013856">
    <property type="entry name" value="Peptidase_M4_domain"/>
</dbReference>
<dbReference type="RefSeq" id="WP_070930072.1">
    <property type="nucleotide sequence ID" value="NZ_JBALHY010000003.1"/>
</dbReference>
<dbReference type="PANTHER" id="PTHR43579:SF1">
    <property type="entry name" value="NEUTRAL METALLOPROTEINASE"/>
    <property type="match status" value="1"/>
</dbReference>
<gene>
    <name evidence="11" type="ORF">A3Q29_11710</name>
</gene>
<keyword evidence="2 8" id="KW-0645">Protease</keyword>
<protein>
    <recommendedName>
        <fullName evidence="8">Neutral metalloproteinase</fullName>
        <ecNumber evidence="8">3.4.24.-</ecNumber>
    </recommendedName>
</protein>
<evidence type="ECO:0000259" key="10">
    <source>
        <dbReference type="Pfam" id="PF02868"/>
    </source>
</evidence>
<name>A0A1S1HMG6_PROST</name>
<keyword evidence="4 8" id="KW-0378">Hydrolase</keyword>
<feature type="domain" description="Peptidase M4" evidence="9">
    <location>
        <begin position="134"/>
        <end position="207"/>
    </location>
</feature>
<evidence type="ECO:0000256" key="4">
    <source>
        <dbReference type="ARBA" id="ARBA00022801"/>
    </source>
</evidence>
<evidence type="ECO:0000256" key="7">
    <source>
        <dbReference type="PIRSR" id="PIRSR623612-1"/>
    </source>
</evidence>
<comment type="function">
    <text evidence="8">Extracellular zinc metalloprotease.</text>
</comment>
<evidence type="ECO:0000256" key="3">
    <source>
        <dbReference type="ARBA" id="ARBA00022723"/>
    </source>
</evidence>
<dbReference type="PANTHER" id="PTHR43579">
    <property type="match status" value="1"/>
</dbReference>
<dbReference type="InterPro" id="IPR027268">
    <property type="entry name" value="Peptidase_M4/M1_CTD_sf"/>
</dbReference>
<dbReference type="CDD" id="cd09597">
    <property type="entry name" value="M4_TLP"/>
    <property type="match status" value="1"/>
</dbReference>
<dbReference type="Gene3D" id="3.10.170.10">
    <property type="match status" value="1"/>
</dbReference>
<dbReference type="Pfam" id="PF01447">
    <property type="entry name" value="Peptidase_M4"/>
    <property type="match status" value="1"/>
</dbReference>